<name>A0ABU1A9Q0_9LACO</name>
<proteinExistence type="predicted"/>
<evidence type="ECO:0008006" key="3">
    <source>
        <dbReference type="Google" id="ProtNLM"/>
    </source>
</evidence>
<dbReference type="RefSeq" id="WP_308702930.1">
    <property type="nucleotide sequence ID" value="NZ_JAVCWF010000001.1"/>
</dbReference>
<protein>
    <recommendedName>
        <fullName evidence="3">SnoaL-like domain-containing protein</fullName>
    </recommendedName>
</protein>
<evidence type="ECO:0000313" key="1">
    <source>
        <dbReference type="EMBL" id="MDQ7937158.1"/>
    </source>
</evidence>
<reference evidence="1 2" key="1">
    <citation type="journal article" date="2023" name="Int. J. Syst. Evol. Microbiol.">
        <title>Lactiplantibacillus brownii sp. nov., a novel psychrotolerant species isolated from sauerkraut.</title>
        <authorList>
            <person name="Heng Y.C."/>
            <person name="Silvaraju S."/>
            <person name="Lee J.K.Y."/>
            <person name="Kittelmann S."/>
        </authorList>
    </citation>
    <scope>NUCLEOTIDE SEQUENCE [LARGE SCALE GENOMIC DNA]</scope>
    <source>
        <strain evidence="1 2">WILCCON 0030</strain>
    </source>
</reference>
<organism evidence="1 2">
    <name type="scientific">Lactiplantibacillus brownii</name>
    <dbReference type="NCBI Taxonomy" id="3069269"/>
    <lineage>
        <taxon>Bacteria</taxon>
        <taxon>Bacillati</taxon>
        <taxon>Bacillota</taxon>
        <taxon>Bacilli</taxon>
        <taxon>Lactobacillales</taxon>
        <taxon>Lactobacillaceae</taxon>
        <taxon>Lactiplantibacillus</taxon>
    </lineage>
</organism>
<comment type="caution">
    <text evidence="1">The sequence shown here is derived from an EMBL/GenBank/DDBJ whole genome shotgun (WGS) entry which is preliminary data.</text>
</comment>
<dbReference type="EMBL" id="JAVCWF010000001">
    <property type="protein sequence ID" value="MDQ7937158.1"/>
    <property type="molecule type" value="Genomic_DNA"/>
</dbReference>
<sequence>MTVDEHCFVVEWYFKARETTIIDFDGVSVIEFRGARIAKLTEYETKHATFRPFSA</sequence>
<accession>A0ABU1A9Q0</accession>
<gene>
    <name evidence="1" type="ORF">RA086_05900</name>
</gene>
<evidence type="ECO:0000313" key="2">
    <source>
        <dbReference type="Proteomes" id="UP001227831"/>
    </source>
</evidence>
<dbReference type="Proteomes" id="UP001227831">
    <property type="component" value="Unassembled WGS sequence"/>
</dbReference>
<keyword evidence="2" id="KW-1185">Reference proteome</keyword>